<protein>
    <submittedName>
        <fullName evidence="1">Uncharacterized protein</fullName>
    </submittedName>
</protein>
<keyword evidence="2" id="KW-1185">Reference proteome</keyword>
<evidence type="ECO:0000313" key="2">
    <source>
        <dbReference type="Proteomes" id="UP001558613"/>
    </source>
</evidence>
<accession>A0ABR3MRC6</accession>
<dbReference type="Proteomes" id="UP001558613">
    <property type="component" value="Unassembled WGS sequence"/>
</dbReference>
<name>A0ABR3MRC6_9TELE</name>
<organism evidence="1 2">
    <name type="scientific">Cirrhinus molitorella</name>
    <name type="common">mud carp</name>
    <dbReference type="NCBI Taxonomy" id="172907"/>
    <lineage>
        <taxon>Eukaryota</taxon>
        <taxon>Metazoa</taxon>
        <taxon>Chordata</taxon>
        <taxon>Craniata</taxon>
        <taxon>Vertebrata</taxon>
        <taxon>Euteleostomi</taxon>
        <taxon>Actinopterygii</taxon>
        <taxon>Neopterygii</taxon>
        <taxon>Teleostei</taxon>
        <taxon>Ostariophysi</taxon>
        <taxon>Cypriniformes</taxon>
        <taxon>Cyprinidae</taxon>
        <taxon>Labeoninae</taxon>
        <taxon>Labeonini</taxon>
        <taxon>Cirrhinus</taxon>
    </lineage>
</organism>
<comment type="caution">
    <text evidence="1">The sequence shown here is derived from an EMBL/GenBank/DDBJ whole genome shotgun (WGS) entry which is preliminary data.</text>
</comment>
<proteinExistence type="predicted"/>
<dbReference type="EMBL" id="JAYMGO010000010">
    <property type="protein sequence ID" value="KAL1267197.1"/>
    <property type="molecule type" value="Genomic_DNA"/>
</dbReference>
<reference evidence="1 2" key="1">
    <citation type="submission" date="2023-09" db="EMBL/GenBank/DDBJ databases">
        <authorList>
            <person name="Wang M."/>
        </authorList>
    </citation>
    <scope>NUCLEOTIDE SEQUENCE [LARGE SCALE GENOMIC DNA]</scope>
    <source>
        <strain evidence="1">GT-2023</strain>
        <tissue evidence="1">Liver</tissue>
    </source>
</reference>
<sequence>MSSAHLSLQRLLTHCKWITPTRSTVNPYSLHPVILSSQTFNVSQGCVCEVLEEDVRRCVGFPAALSSQIFSAVVPLVL</sequence>
<evidence type="ECO:0000313" key="1">
    <source>
        <dbReference type="EMBL" id="KAL1267197.1"/>
    </source>
</evidence>
<gene>
    <name evidence="1" type="ORF">QQF64_002872</name>
</gene>